<comment type="caution">
    <text evidence="7">The sequence shown here is derived from an EMBL/GenBank/DDBJ whole genome shotgun (WGS) entry which is preliminary data.</text>
</comment>
<dbReference type="eggNOG" id="COG0501">
    <property type="taxonomic scope" value="Bacteria"/>
</dbReference>
<evidence type="ECO:0000256" key="6">
    <source>
        <dbReference type="RuleBase" id="RU003983"/>
    </source>
</evidence>
<dbReference type="Gene3D" id="3.30.2010.10">
    <property type="entry name" value="Metalloproteases ('zincins'), catalytic domain"/>
    <property type="match status" value="1"/>
</dbReference>
<keyword evidence="4 6" id="KW-0862">Zinc</keyword>
<evidence type="ECO:0000256" key="4">
    <source>
        <dbReference type="ARBA" id="ARBA00022833"/>
    </source>
</evidence>
<comment type="cofactor">
    <cofactor evidence="6">
        <name>Zn(2+)</name>
        <dbReference type="ChEBI" id="CHEBI:29105"/>
    </cofactor>
    <text evidence="6">Binds 1 zinc ion per subunit.</text>
</comment>
<dbReference type="Proteomes" id="UP000028826">
    <property type="component" value="Unassembled WGS sequence"/>
</dbReference>
<organism evidence="7 8">
    <name type="scientific">Haematobacter massiliensis</name>
    <dbReference type="NCBI Taxonomy" id="195105"/>
    <lineage>
        <taxon>Bacteria</taxon>
        <taxon>Pseudomonadati</taxon>
        <taxon>Pseudomonadota</taxon>
        <taxon>Alphaproteobacteria</taxon>
        <taxon>Rhodobacterales</taxon>
        <taxon>Paracoccaceae</taxon>
        <taxon>Haematobacter</taxon>
    </lineage>
</organism>
<accession>A0A086XYS0</accession>
<dbReference type="GO" id="GO:0016020">
    <property type="term" value="C:membrane"/>
    <property type="evidence" value="ECO:0007669"/>
    <property type="project" value="TreeGrafter"/>
</dbReference>
<evidence type="ECO:0000256" key="1">
    <source>
        <dbReference type="ARBA" id="ARBA00022670"/>
    </source>
</evidence>
<keyword evidence="3 6" id="KW-0378">Hydrolase</keyword>
<dbReference type="PROSITE" id="PS51257">
    <property type="entry name" value="PROKAR_LIPOPROTEIN"/>
    <property type="match status" value="1"/>
</dbReference>
<keyword evidence="1 6" id="KW-0645">Protease</keyword>
<gene>
    <name evidence="7" type="ORF">CN97_01985</name>
</gene>
<dbReference type="GO" id="GO:0004222">
    <property type="term" value="F:metalloendopeptidase activity"/>
    <property type="evidence" value="ECO:0007669"/>
    <property type="project" value="InterPro"/>
</dbReference>
<dbReference type="GO" id="GO:0051603">
    <property type="term" value="P:proteolysis involved in protein catabolic process"/>
    <property type="evidence" value="ECO:0007669"/>
    <property type="project" value="TreeGrafter"/>
</dbReference>
<evidence type="ECO:0000256" key="2">
    <source>
        <dbReference type="ARBA" id="ARBA00022723"/>
    </source>
</evidence>
<dbReference type="PANTHER" id="PTHR22726">
    <property type="entry name" value="METALLOENDOPEPTIDASE OMA1"/>
    <property type="match status" value="1"/>
</dbReference>
<dbReference type="InterPro" id="IPR051156">
    <property type="entry name" value="Mito/Outer_Membr_Metalloprot"/>
</dbReference>
<keyword evidence="8" id="KW-1185">Reference proteome</keyword>
<dbReference type="Pfam" id="PF01435">
    <property type="entry name" value="Peptidase_M48"/>
    <property type="match status" value="1"/>
</dbReference>
<dbReference type="STRING" id="195105.CN97_01985"/>
<dbReference type="InterPro" id="IPR001915">
    <property type="entry name" value="Peptidase_M48"/>
</dbReference>
<name>A0A086XYS0_9RHOB</name>
<dbReference type="EMBL" id="JGYG01000012">
    <property type="protein sequence ID" value="KFI27170.1"/>
    <property type="molecule type" value="Genomic_DNA"/>
</dbReference>
<evidence type="ECO:0000256" key="5">
    <source>
        <dbReference type="ARBA" id="ARBA00023049"/>
    </source>
</evidence>
<evidence type="ECO:0000256" key="3">
    <source>
        <dbReference type="ARBA" id="ARBA00022801"/>
    </source>
</evidence>
<keyword evidence="2" id="KW-0479">Metal-binding</keyword>
<dbReference type="RefSeq" id="WP_035713424.1">
    <property type="nucleotide sequence ID" value="NZ_CAMIFG010000038.1"/>
</dbReference>
<comment type="similarity">
    <text evidence="6">Belongs to the peptidase M48 family.</text>
</comment>
<sequence>MARFPLLLLLLAMVTAACAPASRDRIPVPVPPSRTETTPEYRPGARLDARTAAHNFIVVVDRMEPVVEAECRRQQPRRDCDFLIAVDDRPGQPANAFQTLDAEGRPVLAFTLSLIADARNQDEIAFIMGHEAGHHILGHLPRAQQQAAAGAMILGTLATLSGADAESIKQAEGMGASMGARTYSKNYELQADELGTILAYRAGFDPARGAEFFRRIPDPGDRFLGSHPPNSERQRVVFNTLRQLQTGRIR</sequence>
<dbReference type="PANTHER" id="PTHR22726:SF1">
    <property type="entry name" value="METALLOENDOPEPTIDASE OMA1, MITOCHONDRIAL"/>
    <property type="match status" value="1"/>
</dbReference>
<dbReference type="OrthoDB" id="7338723at2"/>
<protein>
    <submittedName>
        <fullName evidence="7">Peptidase M48</fullName>
    </submittedName>
</protein>
<dbReference type="GO" id="GO:0046872">
    <property type="term" value="F:metal ion binding"/>
    <property type="evidence" value="ECO:0007669"/>
    <property type="project" value="UniProtKB-KW"/>
</dbReference>
<reference evidence="7 8" key="1">
    <citation type="submission" date="2014-03" db="EMBL/GenBank/DDBJ databases">
        <title>Genome of Haematobacter massiliensis CCUG 47968.</title>
        <authorList>
            <person name="Wang D."/>
            <person name="Wang G."/>
        </authorList>
    </citation>
    <scope>NUCLEOTIDE SEQUENCE [LARGE SCALE GENOMIC DNA]</scope>
    <source>
        <strain evidence="7 8">CCUG 47968</strain>
    </source>
</reference>
<dbReference type="CDD" id="cd07324">
    <property type="entry name" value="M48C_Oma1-like"/>
    <property type="match status" value="1"/>
</dbReference>
<keyword evidence="5 6" id="KW-0482">Metalloprotease</keyword>
<dbReference type="AlphaFoldDB" id="A0A086XYS0"/>
<proteinExistence type="inferred from homology"/>
<evidence type="ECO:0000313" key="7">
    <source>
        <dbReference type="EMBL" id="KFI27170.1"/>
    </source>
</evidence>
<evidence type="ECO:0000313" key="8">
    <source>
        <dbReference type="Proteomes" id="UP000028826"/>
    </source>
</evidence>